<keyword evidence="3" id="KW-1185">Reference proteome</keyword>
<dbReference type="EMBL" id="JAWDGP010007919">
    <property type="protein sequence ID" value="KAK3700278.1"/>
    <property type="molecule type" value="Genomic_DNA"/>
</dbReference>
<evidence type="ECO:0000256" key="1">
    <source>
        <dbReference type="SAM" id="MobiDB-lite"/>
    </source>
</evidence>
<sequence>MEDEAQFHQRTDEEAENSGILCVSPGPPYIRSKAQPWNHSNPIMKEIPSEIQPGRTATCVDQCLYLGAT</sequence>
<protein>
    <submittedName>
        <fullName evidence="2">Uncharacterized protein</fullName>
    </submittedName>
</protein>
<dbReference type="Proteomes" id="UP001283361">
    <property type="component" value="Unassembled WGS sequence"/>
</dbReference>
<reference evidence="2" key="1">
    <citation type="journal article" date="2023" name="G3 (Bethesda)">
        <title>A reference genome for the long-term kleptoplast-retaining sea slug Elysia crispata morphotype clarki.</title>
        <authorList>
            <person name="Eastman K.E."/>
            <person name="Pendleton A.L."/>
            <person name="Shaikh M.A."/>
            <person name="Suttiyut T."/>
            <person name="Ogas R."/>
            <person name="Tomko P."/>
            <person name="Gavelis G."/>
            <person name="Widhalm J.R."/>
            <person name="Wisecaver J.H."/>
        </authorList>
    </citation>
    <scope>NUCLEOTIDE SEQUENCE</scope>
    <source>
        <strain evidence="2">ECLA1</strain>
    </source>
</reference>
<proteinExistence type="predicted"/>
<evidence type="ECO:0000313" key="2">
    <source>
        <dbReference type="EMBL" id="KAK3700278.1"/>
    </source>
</evidence>
<dbReference type="AlphaFoldDB" id="A0AAE0XPF5"/>
<feature type="compositionally biased region" description="Basic and acidic residues" evidence="1">
    <location>
        <begin position="1"/>
        <end position="12"/>
    </location>
</feature>
<gene>
    <name evidence="2" type="ORF">RRG08_033555</name>
</gene>
<name>A0AAE0XPF5_9GAST</name>
<accession>A0AAE0XPF5</accession>
<organism evidence="2 3">
    <name type="scientific">Elysia crispata</name>
    <name type="common">lettuce slug</name>
    <dbReference type="NCBI Taxonomy" id="231223"/>
    <lineage>
        <taxon>Eukaryota</taxon>
        <taxon>Metazoa</taxon>
        <taxon>Spiralia</taxon>
        <taxon>Lophotrochozoa</taxon>
        <taxon>Mollusca</taxon>
        <taxon>Gastropoda</taxon>
        <taxon>Heterobranchia</taxon>
        <taxon>Euthyneura</taxon>
        <taxon>Panpulmonata</taxon>
        <taxon>Sacoglossa</taxon>
        <taxon>Placobranchoidea</taxon>
        <taxon>Plakobranchidae</taxon>
        <taxon>Elysia</taxon>
    </lineage>
</organism>
<feature type="region of interest" description="Disordered" evidence="1">
    <location>
        <begin position="1"/>
        <end position="21"/>
    </location>
</feature>
<comment type="caution">
    <text evidence="2">The sequence shown here is derived from an EMBL/GenBank/DDBJ whole genome shotgun (WGS) entry which is preliminary data.</text>
</comment>
<evidence type="ECO:0000313" key="3">
    <source>
        <dbReference type="Proteomes" id="UP001283361"/>
    </source>
</evidence>